<dbReference type="RefSeq" id="WP_003500162.1">
    <property type="nucleotide sequence ID" value="NZ_GL834309.1"/>
</dbReference>
<feature type="domain" description="Fido" evidence="8">
    <location>
        <begin position="58"/>
        <end position="197"/>
    </location>
</feature>
<comment type="catalytic activity">
    <reaction evidence="6">
        <text>L-threonyl-[protein] + ATP = 3-O-(5'-adenylyl)-L-threonyl-[protein] + diphosphate</text>
        <dbReference type="Rhea" id="RHEA:54292"/>
        <dbReference type="Rhea" id="RHEA-COMP:11060"/>
        <dbReference type="Rhea" id="RHEA-COMP:13847"/>
        <dbReference type="ChEBI" id="CHEBI:30013"/>
        <dbReference type="ChEBI" id="CHEBI:30616"/>
        <dbReference type="ChEBI" id="CHEBI:33019"/>
        <dbReference type="ChEBI" id="CHEBI:138113"/>
        <dbReference type="EC" id="2.7.7.108"/>
    </reaction>
</comment>
<dbReference type="InterPro" id="IPR036597">
    <property type="entry name" value="Fido-like_dom_sf"/>
</dbReference>
<dbReference type="STRING" id="1512.GCA_900049235_02277"/>
<evidence type="ECO:0000256" key="3">
    <source>
        <dbReference type="ARBA" id="ARBA00022741"/>
    </source>
</evidence>
<gene>
    <name evidence="9" type="ORF">HMPREF9474_02102</name>
</gene>
<dbReference type="PANTHER" id="PTHR39560:SF1">
    <property type="entry name" value="PROTEIN ADENYLYLTRANSFERASE FIC-RELATED"/>
    <property type="match status" value="1"/>
</dbReference>
<evidence type="ECO:0000313" key="9">
    <source>
        <dbReference type="EMBL" id="EGA94083.1"/>
    </source>
</evidence>
<evidence type="ECO:0000256" key="4">
    <source>
        <dbReference type="ARBA" id="ARBA00022840"/>
    </source>
</evidence>
<proteinExistence type="predicted"/>
<evidence type="ECO:0000256" key="1">
    <source>
        <dbReference type="ARBA" id="ARBA00022679"/>
    </source>
</evidence>
<evidence type="ECO:0000256" key="5">
    <source>
        <dbReference type="ARBA" id="ARBA00034531"/>
    </source>
</evidence>
<dbReference type="HOGENOM" id="CLU_080158_0_2_9"/>
<protein>
    <recommendedName>
        <fullName evidence="5">protein adenylyltransferase</fullName>
        <ecNumber evidence="5">2.7.7.108</ecNumber>
    </recommendedName>
</protein>
<evidence type="ECO:0000256" key="2">
    <source>
        <dbReference type="ARBA" id="ARBA00022695"/>
    </source>
</evidence>
<evidence type="ECO:0000256" key="7">
    <source>
        <dbReference type="ARBA" id="ARBA00048696"/>
    </source>
</evidence>
<dbReference type="PROSITE" id="PS51459">
    <property type="entry name" value="FIDO"/>
    <property type="match status" value="1"/>
</dbReference>
<dbReference type="Pfam" id="PF02661">
    <property type="entry name" value="Fic"/>
    <property type="match status" value="1"/>
</dbReference>
<dbReference type="Proteomes" id="UP000002970">
    <property type="component" value="Unassembled WGS sequence"/>
</dbReference>
<dbReference type="EC" id="2.7.7.108" evidence="5"/>
<dbReference type="GO" id="GO:0005524">
    <property type="term" value="F:ATP binding"/>
    <property type="evidence" value="ECO:0007669"/>
    <property type="project" value="UniProtKB-KW"/>
</dbReference>
<dbReference type="PANTHER" id="PTHR39560">
    <property type="entry name" value="PROTEIN ADENYLYLTRANSFERASE FIC-RELATED"/>
    <property type="match status" value="1"/>
</dbReference>
<evidence type="ECO:0000313" key="10">
    <source>
        <dbReference type="Proteomes" id="UP000002970"/>
    </source>
</evidence>
<evidence type="ECO:0000259" key="8">
    <source>
        <dbReference type="PROSITE" id="PS51459"/>
    </source>
</evidence>
<dbReference type="EMBL" id="ADLQ01000048">
    <property type="protein sequence ID" value="EGA94083.1"/>
    <property type="molecule type" value="Genomic_DNA"/>
</dbReference>
<keyword evidence="4" id="KW-0067">ATP-binding</keyword>
<dbReference type="SUPFAM" id="SSF140931">
    <property type="entry name" value="Fic-like"/>
    <property type="match status" value="1"/>
</dbReference>
<dbReference type="Gene3D" id="1.10.3290.10">
    <property type="entry name" value="Fido-like domain"/>
    <property type="match status" value="1"/>
</dbReference>
<comment type="caution">
    <text evidence="9">The sequence shown here is derived from an EMBL/GenBank/DDBJ whole genome shotgun (WGS) entry which is preliminary data.</text>
</comment>
<evidence type="ECO:0000256" key="6">
    <source>
        <dbReference type="ARBA" id="ARBA00047939"/>
    </source>
</evidence>
<sequence length="200" mass="23830">MEQYYYEYEQDSIYCYPDSFILKNKLNIRDPETLEEAERNITALRILELKQNPPKGKLTFKYFQKLHKQIFGDIYEWAGKVRNVNIAKGNMFCDCRFIEDMMEELFSELEKENYLQPCDTEEMADRLAYYLSEINALHPFREGNGRTQRLFIEILAERAGYEVDFSEVSAEEMVEASAKAFLRDYGKMNELMRRIVKKII</sequence>
<keyword evidence="2" id="KW-0548">Nucleotidyltransferase</keyword>
<comment type="catalytic activity">
    <reaction evidence="7">
        <text>L-tyrosyl-[protein] + ATP = O-(5'-adenylyl)-L-tyrosyl-[protein] + diphosphate</text>
        <dbReference type="Rhea" id="RHEA:54288"/>
        <dbReference type="Rhea" id="RHEA-COMP:10136"/>
        <dbReference type="Rhea" id="RHEA-COMP:13846"/>
        <dbReference type="ChEBI" id="CHEBI:30616"/>
        <dbReference type="ChEBI" id="CHEBI:33019"/>
        <dbReference type="ChEBI" id="CHEBI:46858"/>
        <dbReference type="ChEBI" id="CHEBI:83624"/>
        <dbReference type="EC" id="2.7.7.108"/>
    </reaction>
</comment>
<keyword evidence="10" id="KW-1185">Reference proteome</keyword>
<dbReference type="GO" id="GO:0051302">
    <property type="term" value="P:regulation of cell division"/>
    <property type="evidence" value="ECO:0007669"/>
    <property type="project" value="TreeGrafter"/>
</dbReference>
<dbReference type="AlphaFoldDB" id="E7GMF7"/>
<name>E7GMF7_CLOS6</name>
<keyword evidence="1" id="KW-0808">Transferase</keyword>
<keyword evidence="3" id="KW-0547">Nucleotide-binding</keyword>
<accession>E7GMF7</accession>
<dbReference type="eggNOG" id="COG2184">
    <property type="taxonomic scope" value="Bacteria"/>
</dbReference>
<dbReference type="InterPro" id="IPR003812">
    <property type="entry name" value="Fido"/>
</dbReference>
<reference evidence="9 10" key="1">
    <citation type="submission" date="2010-12" db="EMBL/GenBank/DDBJ databases">
        <title>The Genome Sequence of Clostridium symbiosum strain WAL-14163.</title>
        <authorList>
            <person name="Earl A."/>
            <person name="Ward D."/>
            <person name="Feldgarden M."/>
            <person name="Gevers D."/>
            <person name="Finegold S.M."/>
            <person name="Summanen P.H."/>
            <person name="Molitoris D.R."/>
            <person name="Vaisanen M.L."/>
            <person name="Daigneault M."/>
            <person name="Young S.K."/>
            <person name="Zeng Q."/>
            <person name="Gargeya S."/>
            <person name="Fitzgerald M."/>
            <person name="Haas B."/>
            <person name="Abouelleil A."/>
            <person name="Alvarado L."/>
            <person name="Arachchi H.M."/>
            <person name="Berlin A."/>
            <person name="Brown A."/>
            <person name="Chapman S.B."/>
            <person name="Chen Z."/>
            <person name="Dunbar C."/>
            <person name="Freedman E."/>
            <person name="Gearin G."/>
            <person name="Gellesch M."/>
            <person name="Goldberg J."/>
            <person name="Griggs A."/>
            <person name="Gujja S."/>
            <person name="Heilman E."/>
            <person name="Heiman D."/>
            <person name="Howarth C."/>
            <person name="Larson L."/>
            <person name="Lui A."/>
            <person name="MacDonald P.J.P."/>
            <person name="Mehta T."/>
            <person name="Montmayeur A."/>
            <person name="Murphy C."/>
            <person name="Neiman D."/>
            <person name="Pearson M."/>
            <person name="Priest M."/>
            <person name="Roberts A."/>
            <person name="Saif S."/>
            <person name="Shea T."/>
            <person name="Shenoy N."/>
            <person name="Sisk P."/>
            <person name="Stolte C."/>
            <person name="Sykes S."/>
            <person name="White J."/>
            <person name="Yandava C."/>
            <person name="Nusbaum C."/>
            <person name="Birren B."/>
        </authorList>
    </citation>
    <scope>NUCLEOTIDE SEQUENCE [LARGE SCALE GENOMIC DNA]</scope>
    <source>
        <strain evidence="9 10">WAL-14163</strain>
    </source>
</reference>
<organism evidence="9 10">
    <name type="scientific">Clostridium symbiosum (strain WAL-14163)</name>
    <dbReference type="NCBI Taxonomy" id="742740"/>
    <lineage>
        <taxon>Bacteria</taxon>
        <taxon>Bacillati</taxon>
        <taxon>Bacillota</taxon>
        <taxon>Clostridia</taxon>
        <taxon>Lachnospirales</taxon>
        <taxon>Lachnospiraceae</taxon>
        <taxon>Otoolea</taxon>
    </lineage>
</organism>
<dbReference type="GO" id="GO:0070733">
    <property type="term" value="F:AMPylase activity"/>
    <property type="evidence" value="ECO:0007669"/>
    <property type="project" value="UniProtKB-EC"/>
</dbReference>